<reference evidence="1" key="1">
    <citation type="submission" date="2014-11" db="EMBL/GenBank/DDBJ databases">
        <authorList>
            <person name="Amaro Gonzalez C."/>
        </authorList>
    </citation>
    <scope>NUCLEOTIDE SEQUENCE</scope>
</reference>
<dbReference type="EMBL" id="GBXM01070293">
    <property type="protein sequence ID" value="JAH38284.1"/>
    <property type="molecule type" value="Transcribed_RNA"/>
</dbReference>
<sequence length="65" mass="7291">MGSLYLDNQECENTISPDFRKASVALAHRSQCPLDFTVFLAPVVHFSHRLATEYTHLVRKALTGS</sequence>
<accession>A0A0E9SA82</accession>
<dbReference type="AlphaFoldDB" id="A0A0E9SA82"/>
<protein>
    <submittedName>
        <fullName evidence="1">Uncharacterized protein</fullName>
    </submittedName>
</protein>
<reference evidence="1" key="2">
    <citation type="journal article" date="2015" name="Fish Shellfish Immunol.">
        <title>Early steps in the European eel (Anguilla anguilla)-Vibrio vulnificus interaction in the gills: Role of the RtxA13 toxin.</title>
        <authorList>
            <person name="Callol A."/>
            <person name="Pajuelo D."/>
            <person name="Ebbesson L."/>
            <person name="Teles M."/>
            <person name="MacKenzie S."/>
            <person name="Amaro C."/>
        </authorList>
    </citation>
    <scope>NUCLEOTIDE SEQUENCE</scope>
</reference>
<name>A0A0E9SA82_ANGAN</name>
<organism evidence="1">
    <name type="scientific">Anguilla anguilla</name>
    <name type="common">European freshwater eel</name>
    <name type="synonym">Muraena anguilla</name>
    <dbReference type="NCBI Taxonomy" id="7936"/>
    <lineage>
        <taxon>Eukaryota</taxon>
        <taxon>Metazoa</taxon>
        <taxon>Chordata</taxon>
        <taxon>Craniata</taxon>
        <taxon>Vertebrata</taxon>
        <taxon>Euteleostomi</taxon>
        <taxon>Actinopterygii</taxon>
        <taxon>Neopterygii</taxon>
        <taxon>Teleostei</taxon>
        <taxon>Anguilliformes</taxon>
        <taxon>Anguillidae</taxon>
        <taxon>Anguilla</taxon>
    </lineage>
</organism>
<proteinExistence type="predicted"/>
<evidence type="ECO:0000313" key="1">
    <source>
        <dbReference type="EMBL" id="JAH38284.1"/>
    </source>
</evidence>